<accession>A0ABW3BMM1</accession>
<evidence type="ECO:0000313" key="3">
    <source>
        <dbReference type="EMBL" id="MFD0804034.1"/>
    </source>
</evidence>
<evidence type="ECO:0000313" key="4">
    <source>
        <dbReference type="Proteomes" id="UP001596956"/>
    </source>
</evidence>
<sequence>MKRLSSDSWFSPPAQPRIEGGDGSPPETAASRDGGPDPAMPESVAAVAREHRLGGAVSVHAHPDVDHRRAAVYVLAAGATAAAVPLAAESSVASTYSELPRVSRVALLLPVLPAALWMAAVLRGRRGVYLFERGLVVREGRRLRAVPLAEVAALKHMPGDSREGDLKLWVRSGRPVMVSGLYTPDSARLFAVLRRYAARHGLPAKRPKQ</sequence>
<comment type="caution">
    <text evidence="3">The sequence shown here is derived from an EMBL/GenBank/DDBJ whole genome shotgun (WGS) entry which is preliminary data.</text>
</comment>
<dbReference type="Proteomes" id="UP001596956">
    <property type="component" value="Unassembled WGS sequence"/>
</dbReference>
<feature type="region of interest" description="Disordered" evidence="1">
    <location>
        <begin position="1"/>
        <end position="42"/>
    </location>
</feature>
<proteinExistence type="predicted"/>
<protein>
    <recommendedName>
        <fullName evidence="5">PH domain-containing protein</fullName>
    </recommendedName>
</protein>
<gene>
    <name evidence="3" type="ORF">ACFQZU_22335</name>
</gene>
<evidence type="ECO:0008006" key="5">
    <source>
        <dbReference type="Google" id="ProtNLM"/>
    </source>
</evidence>
<name>A0ABW3BMM1_9ACTN</name>
<keyword evidence="2" id="KW-1133">Transmembrane helix</keyword>
<evidence type="ECO:0000256" key="2">
    <source>
        <dbReference type="SAM" id="Phobius"/>
    </source>
</evidence>
<feature type="transmembrane region" description="Helical" evidence="2">
    <location>
        <begin position="70"/>
        <end position="88"/>
    </location>
</feature>
<evidence type="ECO:0000256" key="1">
    <source>
        <dbReference type="SAM" id="MobiDB-lite"/>
    </source>
</evidence>
<keyword evidence="2" id="KW-0472">Membrane</keyword>
<keyword evidence="4" id="KW-1185">Reference proteome</keyword>
<feature type="transmembrane region" description="Helical" evidence="2">
    <location>
        <begin position="103"/>
        <end position="122"/>
    </location>
</feature>
<dbReference type="EMBL" id="JBHTHR010001300">
    <property type="protein sequence ID" value="MFD0804034.1"/>
    <property type="molecule type" value="Genomic_DNA"/>
</dbReference>
<organism evidence="3 4">
    <name type="scientific">Streptomonospora algeriensis</name>
    <dbReference type="NCBI Taxonomy" id="995084"/>
    <lineage>
        <taxon>Bacteria</taxon>
        <taxon>Bacillati</taxon>
        <taxon>Actinomycetota</taxon>
        <taxon>Actinomycetes</taxon>
        <taxon>Streptosporangiales</taxon>
        <taxon>Nocardiopsidaceae</taxon>
        <taxon>Streptomonospora</taxon>
    </lineage>
</organism>
<keyword evidence="2" id="KW-0812">Transmembrane</keyword>
<reference evidence="4" key="1">
    <citation type="journal article" date="2019" name="Int. J. Syst. Evol. Microbiol.">
        <title>The Global Catalogue of Microorganisms (GCM) 10K type strain sequencing project: providing services to taxonomists for standard genome sequencing and annotation.</title>
        <authorList>
            <consortium name="The Broad Institute Genomics Platform"/>
            <consortium name="The Broad Institute Genome Sequencing Center for Infectious Disease"/>
            <person name="Wu L."/>
            <person name="Ma J."/>
        </authorList>
    </citation>
    <scope>NUCLEOTIDE SEQUENCE [LARGE SCALE GENOMIC DNA]</scope>
    <source>
        <strain evidence="4">CCUG 63369</strain>
    </source>
</reference>